<dbReference type="AlphaFoldDB" id="E1ZJF3"/>
<dbReference type="InterPro" id="IPR002110">
    <property type="entry name" value="Ankyrin_rpt"/>
</dbReference>
<dbReference type="Pfam" id="PF12796">
    <property type="entry name" value="Ank_2"/>
    <property type="match status" value="1"/>
</dbReference>
<dbReference type="Proteomes" id="UP000008141">
    <property type="component" value="Unassembled WGS sequence"/>
</dbReference>
<dbReference type="PANTHER" id="PTHR24173:SF74">
    <property type="entry name" value="ANKYRIN REPEAT DOMAIN-CONTAINING PROTEIN 16"/>
    <property type="match status" value="1"/>
</dbReference>
<dbReference type="PROSITE" id="PS50088">
    <property type="entry name" value="ANK_REPEAT"/>
    <property type="match status" value="1"/>
</dbReference>
<dbReference type="PANTHER" id="PTHR24173">
    <property type="entry name" value="ANKYRIN REPEAT CONTAINING"/>
    <property type="match status" value="1"/>
</dbReference>
<keyword evidence="1" id="KW-0677">Repeat</keyword>
<dbReference type="InParanoid" id="E1ZJF3"/>
<evidence type="ECO:0000313" key="4">
    <source>
        <dbReference type="EMBL" id="EFN53984.1"/>
    </source>
</evidence>
<gene>
    <name evidence="4" type="ORF">CHLNCDRAFT_135944</name>
</gene>
<protein>
    <submittedName>
        <fullName evidence="4">Uncharacterized protein</fullName>
    </submittedName>
</protein>
<dbReference type="PROSITE" id="PS50297">
    <property type="entry name" value="ANK_REP_REGION"/>
    <property type="match status" value="1"/>
</dbReference>
<dbReference type="GeneID" id="17353269"/>
<proteinExistence type="predicted"/>
<dbReference type="RefSeq" id="XP_005846086.1">
    <property type="nucleotide sequence ID" value="XM_005846024.1"/>
</dbReference>
<name>E1ZJF3_CHLVA</name>
<keyword evidence="2 3" id="KW-0040">ANK repeat</keyword>
<feature type="repeat" description="ANK" evidence="3">
    <location>
        <begin position="70"/>
        <end position="102"/>
    </location>
</feature>
<evidence type="ECO:0000256" key="3">
    <source>
        <dbReference type="PROSITE-ProRule" id="PRU00023"/>
    </source>
</evidence>
<organism evidence="5">
    <name type="scientific">Chlorella variabilis</name>
    <name type="common">Green alga</name>
    <dbReference type="NCBI Taxonomy" id="554065"/>
    <lineage>
        <taxon>Eukaryota</taxon>
        <taxon>Viridiplantae</taxon>
        <taxon>Chlorophyta</taxon>
        <taxon>core chlorophytes</taxon>
        <taxon>Trebouxiophyceae</taxon>
        <taxon>Chlorellales</taxon>
        <taxon>Chlorellaceae</taxon>
        <taxon>Chlorella clade</taxon>
        <taxon>Chlorella</taxon>
    </lineage>
</organism>
<evidence type="ECO:0000256" key="2">
    <source>
        <dbReference type="ARBA" id="ARBA00023043"/>
    </source>
</evidence>
<dbReference type="InterPro" id="IPR036770">
    <property type="entry name" value="Ankyrin_rpt-contain_sf"/>
</dbReference>
<dbReference type="OrthoDB" id="544051at2759"/>
<dbReference type="EMBL" id="GL433849">
    <property type="protein sequence ID" value="EFN53984.1"/>
    <property type="molecule type" value="Genomic_DNA"/>
</dbReference>
<dbReference type="STRING" id="554065.E1ZJF3"/>
<reference evidence="4 5" key="1">
    <citation type="journal article" date="2010" name="Plant Cell">
        <title>The Chlorella variabilis NC64A genome reveals adaptation to photosymbiosis, coevolution with viruses, and cryptic sex.</title>
        <authorList>
            <person name="Blanc G."/>
            <person name="Duncan G."/>
            <person name="Agarkova I."/>
            <person name="Borodovsky M."/>
            <person name="Gurnon J."/>
            <person name="Kuo A."/>
            <person name="Lindquist E."/>
            <person name="Lucas S."/>
            <person name="Pangilinan J."/>
            <person name="Polle J."/>
            <person name="Salamov A."/>
            <person name="Terry A."/>
            <person name="Yamada T."/>
            <person name="Dunigan D.D."/>
            <person name="Grigoriev I.V."/>
            <person name="Claverie J.M."/>
            <person name="Van Etten J.L."/>
        </authorList>
    </citation>
    <scope>NUCLEOTIDE SEQUENCE [LARGE SCALE GENOMIC DNA]</scope>
    <source>
        <strain evidence="4 5">NC64A</strain>
    </source>
</reference>
<evidence type="ECO:0000256" key="1">
    <source>
        <dbReference type="ARBA" id="ARBA00022737"/>
    </source>
</evidence>
<evidence type="ECO:0000313" key="5">
    <source>
        <dbReference type="Proteomes" id="UP000008141"/>
    </source>
</evidence>
<sequence>MELADRLYQAACDGDETAVRKLLAAGARADQANEDGWLPLHFASSCGHEGEAAPSTASAAPATALAMEHDGWTPLHRAAERGNIEALTLLLEVAPELAFAPDAFGETALHQVLRCGHSPADRVLEMARCLRSTAEAGWLVGQLVEGQRERLRAAALTLARGAGLVLPISGIGGYI</sequence>
<dbReference type="Gene3D" id="1.25.40.20">
    <property type="entry name" value="Ankyrin repeat-containing domain"/>
    <property type="match status" value="2"/>
</dbReference>
<dbReference type="KEGG" id="cvr:CHLNCDRAFT_135944"/>
<dbReference type="SUPFAM" id="SSF48403">
    <property type="entry name" value="Ankyrin repeat"/>
    <property type="match status" value="1"/>
</dbReference>
<keyword evidence="5" id="KW-1185">Reference proteome</keyword>
<accession>E1ZJF3</accession>
<dbReference type="SMART" id="SM00248">
    <property type="entry name" value="ANK"/>
    <property type="match status" value="2"/>
</dbReference>